<accession>A0A967KH62</accession>
<evidence type="ECO:0000256" key="3">
    <source>
        <dbReference type="ARBA" id="ARBA00022741"/>
    </source>
</evidence>
<dbReference type="PROSITE" id="PS00211">
    <property type="entry name" value="ABC_TRANSPORTER_1"/>
    <property type="match status" value="2"/>
</dbReference>
<comment type="subcellular location">
    <subcellularLocation>
        <location evidence="1">Cell inner membrane</location>
        <topology evidence="1">Peripheral membrane protein</topology>
    </subcellularLocation>
</comment>
<gene>
    <name evidence="6" type="ORF">HBA54_20325</name>
</gene>
<protein>
    <submittedName>
        <fullName evidence="6">ABC transporter ATP-binding protein</fullName>
    </submittedName>
</protein>
<dbReference type="InterPro" id="IPR003439">
    <property type="entry name" value="ABC_transporter-like_ATP-bd"/>
</dbReference>
<keyword evidence="7" id="KW-1185">Reference proteome</keyword>
<dbReference type="NCBIfam" id="NF007739">
    <property type="entry name" value="PRK10419.1"/>
    <property type="match status" value="2"/>
</dbReference>
<dbReference type="GO" id="GO:0055085">
    <property type="term" value="P:transmembrane transport"/>
    <property type="evidence" value="ECO:0007669"/>
    <property type="project" value="UniProtKB-ARBA"/>
</dbReference>
<reference evidence="6" key="1">
    <citation type="submission" date="2020-03" db="EMBL/GenBank/DDBJ databases">
        <title>Genome of Pelagibius litoralis DSM 21314T.</title>
        <authorList>
            <person name="Wang G."/>
        </authorList>
    </citation>
    <scope>NUCLEOTIDE SEQUENCE</scope>
    <source>
        <strain evidence="6">DSM 21314</strain>
    </source>
</reference>
<dbReference type="GO" id="GO:0005886">
    <property type="term" value="C:plasma membrane"/>
    <property type="evidence" value="ECO:0007669"/>
    <property type="project" value="UniProtKB-SubCell"/>
</dbReference>
<dbReference type="GO" id="GO:0005524">
    <property type="term" value="F:ATP binding"/>
    <property type="evidence" value="ECO:0007669"/>
    <property type="project" value="UniProtKB-KW"/>
</dbReference>
<name>A0A967KH62_9PROT</name>
<dbReference type="Pfam" id="PF00005">
    <property type="entry name" value="ABC_tran"/>
    <property type="match status" value="2"/>
</dbReference>
<dbReference type="PANTHER" id="PTHR43776">
    <property type="entry name" value="TRANSPORT ATP-BINDING PROTEIN"/>
    <property type="match status" value="1"/>
</dbReference>
<dbReference type="SUPFAM" id="SSF52540">
    <property type="entry name" value="P-loop containing nucleoside triphosphate hydrolases"/>
    <property type="match status" value="2"/>
</dbReference>
<dbReference type="GO" id="GO:0016887">
    <property type="term" value="F:ATP hydrolysis activity"/>
    <property type="evidence" value="ECO:0007669"/>
    <property type="project" value="InterPro"/>
</dbReference>
<dbReference type="InterPro" id="IPR003593">
    <property type="entry name" value="AAA+_ATPase"/>
</dbReference>
<organism evidence="6 7">
    <name type="scientific">Pelagibius litoralis</name>
    <dbReference type="NCBI Taxonomy" id="374515"/>
    <lineage>
        <taxon>Bacteria</taxon>
        <taxon>Pseudomonadati</taxon>
        <taxon>Pseudomonadota</taxon>
        <taxon>Alphaproteobacteria</taxon>
        <taxon>Rhodospirillales</taxon>
        <taxon>Rhodovibrionaceae</taxon>
        <taxon>Pelagibius</taxon>
    </lineage>
</organism>
<evidence type="ECO:0000259" key="5">
    <source>
        <dbReference type="PROSITE" id="PS50893"/>
    </source>
</evidence>
<dbReference type="Pfam" id="PF08352">
    <property type="entry name" value="oligo_HPY"/>
    <property type="match status" value="2"/>
</dbReference>
<dbReference type="GO" id="GO:0015833">
    <property type="term" value="P:peptide transport"/>
    <property type="evidence" value="ECO:0007669"/>
    <property type="project" value="InterPro"/>
</dbReference>
<dbReference type="PROSITE" id="PS50893">
    <property type="entry name" value="ABC_TRANSPORTER_2"/>
    <property type="match status" value="2"/>
</dbReference>
<dbReference type="Gene3D" id="3.40.50.300">
    <property type="entry name" value="P-loop containing nucleotide triphosphate hydrolases"/>
    <property type="match status" value="2"/>
</dbReference>
<dbReference type="FunFam" id="3.40.50.300:FF:000016">
    <property type="entry name" value="Oligopeptide ABC transporter ATP-binding component"/>
    <property type="match status" value="1"/>
</dbReference>
<feature type="domain" description="ABC transporter" evidence="5">
    <location>
        <begin position="276"/>
        <end position="522"/>
    </location>
</feature>
<evidence type="ECO:0000313" key="7">
    <source>
        <dbReference type="Proteomes" id="UP000761264"/>
    </source>
</evidence>
<dbReference type="Proteomes" id="UP000761264">
    <property type="component" value="Unassembled WGS sequence"/>
</dbReference>
<comment type="caution">
    <text evidence="6">The sequence shown here is derived from an EMBL/GenBank/DDBJ whole genome shotgun (WGS) entry which is preliminary data.</text>
</comment>
<keyword evidence="2" id="KW-0813">Transport</keyword>
<dbReference type="InterPro" id="IPR017871">
    <property type="entry name" value="ABC_transporter-like_CS"/>
</dbReference>
<dbReference type="InterPro" id="IPR050319">
    <property type="entry name" value="ABC_transp_ATP-bind"/>
</dbReference>
<feature type="domain" description="ABC transporter" evidence="5">
    <location>
        <begin position="6"/>
        <end position="256"/>
    </location>
</feature>
<dbReference type="AlphaFoldDB" id="A0A967KH62"/>
<evidence type="ECO:0000256" key="2">
    <source>
        <dbReference type="ARBA" id="ARBA00022448"/>
    </source>
</evidence>
<dbReference type="InterPro" id="IPR013563">
    <property type="entry name" value="Oligopep_ABC_C"/>
</dbReference>
<keyword evidence="4 6" id="KW-0067">ATP-binding</keyword>
<sequence length="533" mass="57913">MQRPAVTIEGLTVTLPIPGGVLTAVKDMSFSLKRGETLGIVGESGSGKSMTAHALMGLLPSAAQWTAERVELGGHNLLTMSQKALATEVRGREVGMIFQEPMTALNPVYSIGRQLAEGMTLHGGTARAAKARAIELLNAVGLPNPEERFNQYPHQFSGGQRQRIVIAMALMNEPDVLIADEPTTALDVTIQKQILDLLKDLQDRLGIAIILISHDFGVVANFTDRVMVMLKGEVVEQGATRQVVSDPQHDYTRRLIDSIPRPSGRIAQSKLRQPMITVEGVSRSYYVKRGLFGPVREIAAVNALSLTVGKGETLAVVGESGSGKSTLSRLILGLEAPDKGRITLDGVDVGQVPQLKRARVVQPIFQDPYGSLNPRMSVSEIIRRPLDIHGIGSKEERRQSVQAVMEQTGLTARFTHAYPNQMSGGQRQRVAIARALILRPEVVICDEPTSALDVSIQAQILSLLTELREELGLTLVLITHDLAIVEQMADRVVVMQNGKIVEEAHTDQLFAAPQQAYTKQLLASVPSLESISR</sequence>
<evidence type="ECO:0000256" key="1">
    <source>
        <dbReference type="ARBA" id="ARBA00004417"/>
    </source>
</evidence>
<evidence type="ECO:0000256" key="4">
    <source>
        <dbReference type="ARBA" id="ARBA00022840"/>
    </source>
</evidence>
<dbReference type="CDD" id="cd03257">
    <property type="entry name" value="ABC_NikE_OppD_transporters"/>
    <property type="match status" value="2"/>
</dbReference>
<dbReference type="InterPro" id="IPR027417">
    <property type="entry name" value="P-loop_NTPase"/>
</dbReference>
<proteinExistence type="predicted"/>
<keyword evidence="3" id="KW-0547">Nucleotide-binding</keyword>
<dbReference type="SMART" id="SM00382">
    <property type="entry name" value="AAA"/>
    <property type="match status" value="2"/>
</dbReference>
<dbReference type="NCBIfam" id="NF008453">
    <property type="entry name" value="PRK11308.1"/>
    <property type="match status" value="2"/>
</dbReference>
<dbReference type="EMBL" id="JAAQPH010000017">
    <property type="protein sequence ID" value="NIA70951.1"/>
    <property type="molecule type" value="Genomic_DNA"/>
</dbReference>
<evidence type="ECO:0000313" key="6">
    <source>
        <dbReference type="EMBL" id="NIA70951.1"/>
    </source>
</evidence>